<dbReference type="Proteomes" id="UP000239187">
    <property type="component" value="Chromosome"/>
</dbReference>
<feature type="compositionally biased region" description="Basic and acidic residues" evidence="8">
    <location>
        <begin position="12"/>
        <end position="34"/>
    </location>
</feature>
<dbReference type="InterPro" id="IPR003770">
    <property type="entry name" value="MLTG-like"/>
</dbReference>
<feature type="compositionally biased region" description="Polar residues" evidence="8">
    <location>
        <begin position="1"/>
        <end position="11"/>
    </location>
</feature>
<dbReference type="AlphaFoldDB" id="A0A2L0UDA2"/>
<protein>
    <recommendedName>
        <fullName evidence="7">Endolytic murein transglycosylase</fullName>
        <ecNumber evidence="7">4.2.2.29</ecNumber>
    </recommendedName>
    <alternativeName>
        <fullName evidence="7">Peptidoglycan lytic transglycosylase</fullName>
    </alternativeName>
    <alternativeName>
        <fullName evidence="7">Peptidoglycan polymerization terminase</fullName>
    </alternativeName>
</protein>
<dbReference type="GO" id="GO:0008932">
    <property type="term" value="F:lytic endotransglycosylase activity"/>
    <property type="evidence" value="ECO:0007669"/>
    <property type="project" value="UniProtKB-UniRule"/>
</dbReference>
<evidence type="ECO:0000256" key="1">
    <source>
        <dbReference type="ARBA" id="ARBA00022475"/>
    </source>
</evidence>
<keyword evidence="2 7" id="KW-0812">Transmembrane</keyword>
<evidence type="ECO:0000256" key="7">
    <source>
        <dbReference type="HAMAP-Rule" id="MF_02065"/>
    </source>
</evidence>
<feature type="site" description="Important for catalytic activity" evidence="7">
    <location>
        <position position="280"/>
    </location>
</feature>
<proteinExistence type="inferred from homology"/>
<evidence type="ECO:0000313" key="9">
    <source>
        <dbReference type="EMBL" id="AUZ87235.1"/>
    </source>
</evidence>
<feature type="region of interest" description="Disordered" evidence="8">
    <location>
        <begin position="328"/>
        <end position="355"/>
    </location>
</feature>
<comment type="catalytic activity">
    <reaction evidence="7">
        <text>a peptidoglycan chain = a peptidoglycan chain with N-acetyl-1,6-anhydromuramyl-[peptide] at the reducing end + a peptidoglycan chain with N-acetylglucosamine at the non-reducing end.</text>
        <dbReference type="EC" id="4.2.2.29"/>
    </reaction>
</comment>
<name>A0A2L0UDA2_9MICC</name>
<gene>
    <name evidence="7" type="primary">mltG</name>
    <name evidence="9" type="ORF">CVO76_05990</name>
</gene>
<dbReference type="RefSeq" id="WP_133080595.1">
    <property type="nucleotide sequence ID" value="NZ_CP024915.1"/>
</dbReference>
<dbReference type="GO" id="GO:0009252">
    <property type="term" value="P:peptidoglycan biosynthetic process"/>
    <property type="evidence" value="ECO:0007669"/>
    <property type="project" value="UniProtKB-UniRule"/>
</dbReference>
<dbReference type="PANTHER" id="PTHR30518">
    <property type="entry name" value="ENDOLYTIC MUREIN TRANSGLYCOSYLASE"/>
    <property type="match status" value="1"/>
</dbReference>
<evidence type="ECO:0000256" key="2">
    <source>
        <dbReference type="ARBA" id="ARBA00022692"/>
    </source>
</evidence>
<dbReference type="EC" id="4.2.2.29" evidence="7"/>
<evidence type="ECO:0000256" key="3">
    <source>
        <dbReference type="ARBA" id="ARBA00022989"/>
    </source>
</evidence>
<evidence type="ECO:0000313" key="10">
    <source>
        <dbReference type="Proteomes" id="UP000239187"/>
    </source>
</evidence>
<keyword evidence="6 7" id="KW-0961">Cell wall biogenesis/degradation</keyword>
<keyword evidence="4 7" id="KW-0472">Membrane</keyword>
<evidence type="ECO:0000256" key="6">
    <source>
        <dbReference type="ARBA" id="ARBA00023316"/>
    </source>
</evidence>
<comment type="subcellular location">
    <subcellularLocation>
        <location evidence="7">Cell membrane</location>
        <topology evidence="7">Single-pass membrane protein</topology>
    </subcellularLocation>
</comment>
<dbReference type="PANTHER" id="PTHR30518:SF2">
    <property type="entry name" value="ENDOLYTIC MUREIN TRANSGLYCOSYLASE"/>
    <property type="match status" value="1"/>
</dbReference>
<dbReference type="HAMAP" id="MF_02065">
    <property type="entry name" value="MltG"/>
    <property type="match status" value="1"/>
</dbReference>
<feature type="region of interest" description="Disordered" evidence="8">
    <location>
        <begin position="1"/>
        <end position="59"/>
    </location>
</feature>
<dbReference type="Pfam" id="PF02618">
    <property type="entry name" value="YceG"/>
    <property type="match status" value="1"/>
</dbReference>
<keyword evidence="1 7" id="KW-1003">Cell membrane</keyword>
<keyword evidence="5 7" id="KW-0456">Lyase</keyword>
<keyword evidence="3 7" id="KW-1133">Transmembrane helix</keyword>
<feature type="transmembrane region" description="Helical" evidence="7">
    <location>
        <begin position="65"/>
        <end position="86"/>
    </location>
</feature>
<dbReference type="EMBL" id="CP024915">
    <property type="protein sequence ID" value="AUZ87235.1"/>
    <property type="molecule type" value="Genomic_DNA"/>
</dbReference>
<evidence type="ECO:0000256" key="4">
    <source>
        <dbReference type="ARBA" id="ARBA00023136"/>
    </source>
</evidence>
<dbReference type="GO" id="GO:0071555">
    <property type="term" value="P:cell wall organization"/>
    <property type="evidence" value="ECO:0007669"/>
    <property type="project" value="UniProtKB-KW"/>
</dbReference>
<comment type="similarity">
    <text evidence="7">Belongs to the transglycosylase MltG family.</text>
</comment>
<sequence>MSNRTGQSPASRDSDGRHGPGTHAGDEGYAHPEPVEEFFAAQDDPRPDRRPQSSKMRQRRRLRRTVVMLVVLMLFAGTVYGAAMMLRDFLGLDDVTDYAGPGGEETVFTVPSGAGALAIGEGLETADIVADSATFVTALSAIAEGREVQPGEYEMRLQMSSSDAAEALLGADPSLVSYAAVARDLRQNEVFDILTESTGIPRAEFEALAAAPTQFGLPPQALSLEGYLHPGEYRFDVEAGATDIIAEMVKATTDRLAQDGVTDPNKQYEILTIASIVQAEAGEGDYATVAGSINNRLTPGNTETNGLLQSDATVAYGLGKRTYQLTPEEKADTSNPYNTFANPGLPKGPIGSPSDEAIDATVNPADVPFYFWVTVNLDTAETKFSETYAEHLRYVAEYDAWCADNAGRCE</sequence>
<evidence type="ECO:0000256" key="5">
    <source>
        <dbReference type="ARBA" id="ARBA00023239"/>
    </source>
</evidence>
<comment type="function">
    <text evidence="7">Functions as a peptidoglycan terminase that cleaves nascent peptidoglycan strands endolytically to terminate their elongation.</text>
</comment>
<dbReference type="GO" id="GO:0005886">
    <property type="term" value="C:plasma membrane"/>
    <property type="evidence" value="ECO:0007669"/>
    <property type="project" value="UniProtKB-SubCell"/>
</dbReference>
<dbReference type="Gene3D" id="3.30.1490.480">
    <property type="entry name" value="Endolytic murein transglycosylase"/>
    <property type="match status" value="1"/>
</dbReference>
<accession>A0A2L0UDA2</accession>
<evidence type="ECO:0000256" key="8">
    <source>
        <dbReference type="SAM" id="MobiDB-lite"/>
    </source>
</evidence>
<dbReference type="NCBIfam" id="TIGR00247">
    <property type="entry name" value="endolytic transglycosylase MltG"/>
    <property type="match status" value="1"/>
</dbReference>
<reference evidence="9 10" key="1">
    <citation type="submission" date="2017-11" db="EMBL/GenBank/DDBJ databases">
        <title>Draft genome of Arthrobacter agilis strain UMCV2, a plant growth-promoting rhizobacterium and biocontrol capacity of phytopathogenic fungi.</title>
        <authorList>
            <person name="Martinez-Camara R."/>
            <person name="Santoyo G."/>
            <person name="Moreno-Hagelsieb G."/>
            <person name="Valencia-Cantero E."/>
        </authorList>
    </citation>
    <scope>NUCLEOTIDE SEQUENCE [LARGE SCALE GENOMIC DNA]</scope>
    <source>
        <strain evidence="9 10">UMCV2</strain>
    </source>
</reference>
<organism evidence="9 10">
    <name type="scientific">Arthrobacter agilis</name>
    <dbReference type="NCBI Taxonomy" id="37921"/>
    <lineage>
        <taxon>Bacteria</taxon>
        <taxon>Bacillati</taxon>
        <taxon>Actinomycetota</taxon>
        <taxon>Actinomycetes</taxon>
        <taxon>Micrococcales</taxon>
        <taxon>Micrococcaceae</taxon>
        <taxon>Arthrobacter</taxon>
    </lineage>
</organism>